<dbReference type="AlphaFoldDB" id="A0A2P6R1J1"/>
<comment type="caution">
    <text evidence="1">The sequence shown here is derived from an EMBL/GenBank/DDBJ whole genome shotgun (WGS) entry which is preliminary data.</text>
</comment>
<sequence length="72" mass="8059">MARLLNLWALNQRIGSLPTIANSRGFVFCDFRGDMLSLIATAYVKPSLLPLCKFQQPMLLRALFACVVLNIC</sequence>
<accession>A0A2P6R1J1</accession>
<proteinExistence type="predicted"/>
<evidence type="ECO:0000313" key="2">
    <source>
        <dbReference type="Proteomes" id="UP000238479"/>
    </source>
</evidence>
<dbReference type="Proteomes" id="UP000238479">
    <property type="component" value="Chromosome 4"/>
</dbReference>
<gene>
    <name evidence="1" type="ORF">RchiOBHm_Chr4g0434551</name>
</gene>
<keyword evidence="2" id="KW-1185">Reference proteome</keyword>
<protein>
    <submittedName>
        <fullName evidence="1">Uncharacterized protein</fullName>
    </submittedName>
</protein>
<name>A0A2P6R1J1_ROSCH</name>
<evidence type="ECO:0000313" key="1">
    <source>
        <dbReference type="EMBL" id="PRQ40300.1"/>
    </source>
</evidence>
<organism evidence="1 2">
    <name type="scientific">Rosa chinensis</name>
    <name type="common">China rose</name>
    <dbReference type="NCBI Taxonomy" id="74649"/>
    <lineage>
        <taxon>Eukaryota</taxon>
        <taxon>Viridiplantae</taxon>
        <taxon>Streptophyta</taxon>
        <taxon>Embryophyta</taxon>
        <taxon>Tracheophyta</taxon>
        <taxon>Spermatophyta</taxon>
        <taxon>Magnoliopsida</taxon>
        <taxon>eudicotyledons</taxon>
        <taxon>Gunneridae</taxon>
        <taxon>Pentapetalae</taxon>
        <taxon>rosids</taxon>
        <taxon>fabids</taxon>
        <taxon>Rosales</taxon>
        <taxon>Rosaceae</taxon>
        <taxon>Rosoideae</taxon>
        <taxon>Rosoideae incertae sedis</taxon>
        <taxon>Rosa</taxon>
    </lineage>
</organism>
<dbReference type="EMBL" id="PDCK01000042">
    <property type="protein sequence ID" value="PRQ40300.1"/>
    <property type="molecule type" value="Genomic_DNA"/>
</dbReference>
<dbReference type="Gramene" id="PRQ40300">
    <property type="protein sequence ID" value="PRQ40300"/>
    <property type="gene ID" value="RchiOBHm_Chr4g0434551"/>
</dbReference>
<reference evidence="1 2" key="1">
    <citation type="journal article" date="2018" name="Nat. Genet.">
        <title>The Rosa genome provides new insights in the design of modern roses.</title>
        <authorList>
            <person name="Bendahmane M."/>
        </authorList>
    </citation>
    <scope>NUCLEOTIDE SEQUENCE [LARGE SCALE GENOMIC DNA]</scope>
    <source>
        <strain evidence="2">cv. Old Blush</strain>
    </source>
</reference>